<accession>A0AAW1HJF6</accession>
<gene>
    <name evidence="4" type="ORF">RND81_11G083800</name>
</gene>
<dbReference type="GO" id="GO:0005634">
    <property type="term" value="C:nucleus"/>
    <property type="evidence" value="ECO:0007669"/>
    <property type="project" value="TreeGrafter"/>
</dbReference>
<protein>
    <recommendedName>
        <fullName evidence="3">Protein kinase domain-containing protein</fullName>
    </recommendedName>
</protein>
<dbReference type="GO" id="GO:0005524">
    <property type="term" value="F:ATP binding"/>
    <property type="evidence" value="ECO:0007669"/>
    <property type="project" value="UniProtKB-KW"/>
</dbReference>
<keyword evidence="2" id="KW-0067">ATP-binding</keyword>
<dbReference type="PANTHER" id="PTHR24056">
    <property type="entry name" value="CELL DIVISION PROTEIN KINASE"/>
    <property type="match status" value="1"/>
</dbReference>
<dbReference type="InterPro" id="IPR000719">
    <property type="entry name" value="Prot_kinase_dom"/>
</dbReference>
<name>A0AAW1HJF6_SAPOF</name>
<dbReference type="GO" id="GO:0004674">
    <property type="term" value="F:protein serine/threonine kinase activity"/>
    <property type="evidence" value="ECO:0007669"/>
    <property type="project" value="TreeGrafter"/>
</dbReference>
<evidence type="ECO:0000313" key="4">
    <source>
        <dbReference type="EMBL" id="KAK9676538.1"/>
    </source>
</evidence>
<dbReference type="InterPro" id="IPR050108">
    <property type="entry name" value="CDK"/>
</dbReference>
<dbReference type="SUPFAM" id="SSF56112">
    <property type="entry name" value="Protein kinase-like (PK-like)"/>
    <property type="match status" value="1"/>
</dbReference>
<evidence type="ECO:0000256" key="1">
    <source>
        <dbReference type="ARBA" id="ARBA00022741"/>
    </source>
</evidence>
<proteinExistence type="predicted"/>
<evidence type="ECO:0000313" key="5">
    <source>
        <dbReference type="Proteomes" id="UP001443914"/>
    </source>
</evidence>
<dbReference type="AlphaFoldDB" id="A0AAW1HJF6"/>
<sequence>MDEYKKEWALKILHPANGRITPVMAREISVLYEIRDDHIIRLEDVFIFENQLCLVMEFSKDTLEHLVGTTKVNVKKWMKQLLRGIKYLHDRNIIHRDLNPSNVLVNTSRDVKIADF</sequence>
<dbReference type="InterPro" id="IPR011009">
    <property type="entry name" value="Kinase-like_dom_sf"/>
</dbReference>
<keyword evidence="5" id="KW-1185">Reference proteome</keyword>
<comment type="caution">
    <text evidence="4">The sequence shown here is derived from an EMBL/GenBank/DDBJ whole genome shotgun (WGS) entry which is preliminary data.</text>
</comment>
<organism evidence="4 5">
    <name type="scientific">Saponaria officinalis</name>
    <name type="common">Common soapwort</name>
    <name type="synonym">Lychnis saponaria</name>
    <dbReference type="NCBI Taxonomy" id="3572"/>
    <lineage>
        <taxon>Eukaryota</taxon>
        <taxon>Viridiplantae</taxon>
        <taxon>Streptophyta</taxon>
        <taxon>Embryophyta</taxon>
        <taxon>Tracheophyta</taxon>
        <taxon>Spermatophyta</taxon>
        <taxon>Magnoliopsida</taxon>
        <taxon>eudicotyledons</taxon>
        <taxon>Gunneridae</taxon>
        <taxon>Pentapetalae</taxon>
        <taxon>Caryophyllales</taxon>
        <taxon>Caryophyllaceae</taxon>
        <taxon>Caryophylleae</taxon>
        <taxon>Saponaria</taxon>
    </lineage>
</organism>
<evidence type="ECO:0000259" key="3">
    <source>
        <dbReference type="PROSITE" id="PS50011"/>
    </source>
</evidence>
<dbReference type="Pfam" id="PF00069">
    <property type="entry name" value="Pkinase"/>
    <property type="match status" value="1"/>
</dbReference>
<evidence type="ECO:0000256" key="2">
    <source>
        <dbReference type="ARBA" id="ARBA00022840"/>
    </source>
</evidence>
<dbReference type="PROSITE" id="PS50011">
    <property type="entry name" value="PROTEIN_KINASE_DOM"/>
    <property type="match status" value="1"/>
</dbReference>
<dbReference type="Gene3D" id="1.10.510.10">
    <property type="entry name" value="Transferase(Phosphotransferase) domain 1"/>
    <property type="match status" value="1"/>
</dbReference>
<feature type="domain" description="Protein kinase" evidence="3">
    <location>
        <begin position="1"/>
        <end position="116"/>
    </location>
</feature>
<dbReference type="Proteomes" id="UP001443914">
    <property type="component" value="Unassembled WGS sequence"/>
</dbReference>
<dbReference type="SMART" id="SM00220">
    <property type="entry name" value="S_TKc"/>
    <property type="match status" value="1"/>
</dbReference>
<keyword evidence="1" id="KW-0547">Nucleotide-binding</keyword>
<reference evidence="4" key="1">
    <citation type="submission" date="2024-03" db="EMBL/GenBank/DDBJ databases">
        <title>WGS assembly of Saponaria officinalis var. Norfolk2.</title>
        <authorList>
            <person name="Jenkins J."/>
            <person name="Shu S."/>
            <person name="Grimwood J."/>
            <person name="Barry K."/>
            <person name="Goodstein D."/>
            <person name="Schmutz J."/>
            <person name="Leebens-Mack J."/>
            <person name="Osbourn A."/>
        </authorList>
    </citation>
    <scope>NUCLEOTIDE SEQUENCE [LARGE SCALE GENOMIC DNA]</scope>
    <source>
        <strain evidence="4">JIC</strain>
    </source>
</reference>
<dbReference type="CDD" id="cd00180">
    <property type="entry name" value="PKc"/>
    <property type="match status" value="1"/>
</dbReference>
<dbReference type="EMBL" id="JBDFQZ010000011">
    <property type="protein sequence ID" value="KAK9676538.1"/>
    <property type="molecule type" value="Genomic_DNA"/>
</dbReference>